<evidence type="ECO:0000313" key="3">
    <source>
        <dbReference type="Proteomes" id="UP001327560"/>
    </source>
</evidence>
<keyword evidence="3" id="KW-1185">Reference proteome</keyword>
<dbReference type="AlphaFoldDB" id="A0AAQ3K7S1"/>
<evidence type="ECO:0008006" key="4">
    <source>
        <dbReference type="Google" id="ProtNLM"/>
    </source>
</evidence>
<evidence type="ECO:0000256" key="1">
    <source>
        <dbReference type="SAM" id="MobiDB-lite"/>
    </source>
</evidence>
<organism evidence="2 3">
    <name type="scientific">Canna indica</name>
    <name type="common">Indian-shot</name>
    <dbReference type="NCBI Taxonomy" id="4628"/>
    <lineage>
        <taxon>Eukaryota</taxon>
        <taxon>Viridiplantae</taxon>
        <taxon>Streptophyta</taxon>
        <taxon>Embryophyta</taxon>
        <taxon>Tracheophyta</taxon>
        <taxon>Spermatophyta</taxon>
        <taxon>Magnoliopsida</taxon>
        <taxon>Liliopsida</taxon>
        <taxon>Zingiberales</taxon>
        <taxon>Cannaceae</taxon>
        <taxon>Canna</taxon>
    </lineage>
</organism>
<feature type="region of interest" description="Disordered" evidence="1">
    <location>
        <begin position="1"/>
        <end position="89"/>
    </location>
</feature>
<evidence type="ECO:0000313" key="2">
    <source>
        <dbReference type="EMBL" id="WOL03369.1"/>
    </source>
</evidence>
<proteinExistence type="predicted"/>
<dbReference type="InterPro" id="IPR044688">
    <property type="entry name" value="SCI-1-like"/>
</dbReference>
<dbReference type="PANTHER" id="PTHR34117:SF1">
    <property type="entry name" value="STYLE CELL-CYCLE INHIBITOR 1"/>
    <property type="match status" value="1"/>
</dbReference>
<dbReference type="PANTHER" id="PTHR34117">
    <property type="entry name" value="STYLE CELL-CYCLE INHIBITOR 1"/>
    <property type="match status" value="1"/>
</dbReference>
<protein>
    <recommendedName>
        <fullName evidence="4">Style cell-cycle inhibitor 1-A</fullName>
    </recommendedName>
</protein>
<feature type="compositionally biased region" description="Basic residues" evidence="1">
    <location>
        <begin position="52"/>
        <end position="66"/>
    </location>
</feature>
<gene>
    <name evidence="2" type="ORF">Cni_G12089</name>
</gene>
<dbReference type="Proteomes" id="UP001327560">
    <property type="component" value="Chromosome 4"/>
</dbReference>
<sequence>MGSDEKSRTRRRRRSLSPSPSPDEKERSRKRRKSDGREGKNRKDESGSKEKKEKKRDKSHKHSKSRGGKEKKSKEKHKQQRKYSESFEELSKDDYFAKNNEFATWLKEERGMYFSDLSSDAARELFSTFVKAWNSQNLQPQYYEGITTGPRTAHNWKIKRDK</sequence>
<dbReference type="EMBL" id="CP136893">
    <property type="protein sequence ID" value="WOL03369.1"/>
    <property type="molecule type" value="Genomic_DNA"/>
</dbReference>
<name>A0AAQ3K7S1_9LILI</name>
<feature type="compositionally biased region" description="Basic and acidic residues" evidence="1">
    <location>
        <begin position="35"/>
        <end position="51"/>
    </location>
</feature>
<accession>A0AAQ3K7S1</accession>
<reference evidence="2 3" key="1">
    <citation type="submission" date="2023-10" db="EMBL/GenBank/DDBJ databases">
        <title>Chromosome-scale genome assembly provides insights into flower coloration mechanisms of Canna indica.</title>
        <authorList>
            <person name="Li C."/>
        </authorList>
    </citation>
    <scope>NUCLEOTIDE SEQUENCE [LARGE SCALE GENOMIC DNA]</scope>
    <source>
        <tissue evidence="2">Flower</tissue>
    </source>
</reference>